<sequence length="287" mass="32378">MLLIGFLWLLYAQVALAASKAHAFEIVLSYLGYQLQRRMYGDAQKFLFPLQSPISGEPIPANAGPDGKGLSFQGFVRLYLDNEKITAVNVELDLDNPVRTGELLLAGGFNGNAKVPFMKGVEPAKIDKNAIDDDKVFNPRLKDYKIFTEELTETYDLAAKTFGTVARIRQERLSEMRMTKVILRDMAASFKGMNSKTITYKDPIDLLSDKEGRAIIKESFGLQNVPDNDPRIKTELKIWLDGIGSEDKPANVDAPRYSDINRKHLFVLNGWIGMEDHLRCQAKKYLR</sequence>
<organism evidence="2 3">
    <name type="scientific">Colletotrichum tofieldiae</name>
    <dbReference type="NCBI Taxonomy" id="708197"/>
    <lineage>
        <taxon>Eukaryota</taxon>
        <taxon>Fungi</taxon>
        <taxon>Dikarya</taxon>
        <taxon>Ascomycota</taxon>
        <taxon>Pezizomycotina</taxon>
        <taxon>Sordariomycetes</taxon>
        <taxon>Hypocreomycetidae</taxon>
        <taxon>Glomerellales</taxon>
        <taxon>Glomerellaceae</taxon>
        <taxon>Colletotrichum</taxon>
        <taxon>Colletotrichum spaethianum species complex</taxon>
    </lineage>
</organism>
<accession>A0A166V548</accession>
<protein>
    <submittedName>
        <fullName evidence="2">Uncharacterized protein</fullName>
    </submittedName>
</protein>
<name>A0A166V548_9PEZI</name>
<dbReference type="EMBL" id="LFIV01000035">
    <property type="protein sequence ID" value="KZL74180.1"/>
    <property type="molecule type" value="Genomic_DNA"/>
</dbReference>
<dbReference type="Proteomes" id="UP000076552">
    <property type="component" value="Unassembled WGS sequence"/>
</dbReference>
<feature type="chain" id="PRO_5007880993" evidence="1">
    <location>
        <begin position="18"/>
        <end position="287"/>
    </location>
</feature>
<gene>
    <name evidence="2" type="ORF">CT0861_01776</name>
</gene>
<proteinExistence type="predicted"/>
<evidence type="ECO:0000313" key="3">
    <source>
        <dbReference type="Proteomes" id="UP000076552"/>
    </source>
</evidence>
<comment type="caution">
    <text evidence="2">The sequence shown here is derived from an EMBL/GenBank/DDBJ whole genome shotgun (WGS) entry which is preliminary data.</text>
</comment>
<evidence type="ECO:0000256" key="1">
    <source>
        <dbReference type="SAM" id="SignalP"/>
    </source>
</evidence>
<reference evidence="2 3" key="1">
    <citation type="submission" date="2015-06" db="EMBL/GenBank/DDBJ databases">
        <title>Survival trade-offs in plant roots during colonization by closely related pathogenic and mutualistic fungi.</title>
        <authorList>
            <person name="Hacquard S."/>
            <person name="Kracher B."/>
            <person name="Hiruma K."/>
            <person name="Weinman A."/>
            <person name="Muench P."/>
            <person name="Garrido Oter R."/>
            <person name="Ver Loren van Themaat E."/>
            <person name="Dallerey J.-F."/>
            <person name="Damm U."/>
            <person name="Henrissat B."/>
            <person name="Lespinet O."/>
            <person name="Thon M."/>
            <person name="Kemen E."/>
            <person name="McHardy A.C."/>
            <person name="Schulze-Lefert P."/>
            <person name="O'Connell R.J."/>
        </authorList>
    </citation>
    <scope>NUCLEOTIDE SEQUENCE [LARGE SCALE GENOMIC DNA]</scope>
    <source>
        <strain evidence="2 3">0861</strain>
    </source>
</reference>
<dbReference type="AlphaFoldDB" id="A0A166V548"/>
<evidence type="ECO:0000313" key="2">
    <source>
        <dbReference type="EMBL" id="KZL74180.1"/>
    </source>
</evidence>
<feature type="signal peptide" evidence="1">
    <location>
        <begin position="1"/>
        <end position="17"/>
    </location>
</feature>
<keyword evidence="3" id="KW-1185">Reference proteome</keyword>
<keyword evidence="1" id="KW-0732">Signal</keyword>